<reference evidence="1 2" key="1">
    <citation type="journal article" date="2018" name="Mol. Ecol.">
        <title>The obligate alkalophilic soda-lake fungus Sodiomyces alkalinus has shifted to a protein diet.</title>
        <authorList>
            <person name="Grum-Grzhimaylo A.A."/>
            <person name="Falkoski D.L."/>
            <person name="van den Heuvel J."/>
            <person name="Valero-Jimenez C.A."/>
            <person name="Min B."/>
            <person name="Choi I.G."/>
            <person name="Lipzen A."/>
            <person name="Daum C.G."/>
            <person name="Aanen D.K."/>
            <person name="Tsang A."/>
            <person name="Henrissat B."/>
            <person name="Bilanenko E.N."/>
            <person name="de Vries R.P."/>
            <person name="van Kan J.A.L."/>
            <person name="Grigoriev I.V."/>
            <person name="Debets A.J.M."/>
        </authorList>
    </citation>
    <scope>NUCLEOTIDE SEQUENCE [LARGE SCALE GENOMIC DNA]</scope>
    <source>
        <strain evidence="1 2">F11</strain>
    </source>
</reference>
<evidence type="ECO:0000313" key="1">
    <source>
        <dbReference type="EMBL" id="ROT37795.1"/>
    </source>
</evidence>
<dbReference type="GeneID" id="39580484"/>
<gene>
    <name evidence="1" type="ORF">SODALDRAFT_333550</name>
</gene>
<dbReference type="Proteomes" id="UP000272025">
    <property type="component" value="Unassembled WGS sequence"/>
</dbReference>
<dbReference type="EMBL" id="ML119056">
    <property type="protein sequence ID" value="ROT37795.1"/>
    <property type="molecule type" value="Genomic_DNA"/>
</dbReference>
<keyword evidence="2" id="KW-1185">Reference proteome</keyword>
<dbReference type="RefSeq" id="XP_028465601.1">
    <property type="nucleotide sequence ID" value="XM_028612006.1"/>
</dbReference>
<name>A0A3N2PTE8_SODAK</name>
<evidence type="ECO:0000313" key="2">
    <source>
        <dbReference type="Proteomes" id="UP000272025"/>
    </source>
</evidence>
<sequence length="356" mass="41890">MFPSFWSTRFGRNAPDNRLPTLPIELRANIARQYVNRLRSELVWNDDGDATNQFLPPLRHMRRPIYPHTEWWVPPHGRIIDGADLRDHPNDNTLPNRVENDPLRREVMTHLNPLLRTNREMREHTVRSFWEDTWVNVEITSGRHGTRFRELADGTQIAIPVFTAGSDSRMGRLVHRLADPVVESTAPVPTTSPYTTLGEHIRRLSIRFEHGLPPYSGRQDEVGPWDLPMLRECMQELVRLTPNVRRLELFFDTNDTLQYMTENGVLDIVTQILDQRIARRERVFLRSIVIRGGDCRALILAWRRRYPGLRIDGLMWNVNPYLIIHYRDRWISNNLPRPDAPPRWVRDDEEVLEEEG</sequence>
<accession>A0A3N2PTE8</accession>
<dbReference type="AlphaFoldDB" id="A0A3N2PTE8"/>
<protein>
    <submittedName>
        <fullName evidence="1">Uncharacterized protein</fullName>
    </submittedName>
</protein>
<proteinExistence type="predicted"/>
<organism evidence="1 2">
    <name type="scientific">Sodiomyces alkalinus (strain CBS 110278 / VKM F-3762 / F11)</name>
    <name type="common">Alkaliphilic filamentous fungus</name>
    <dbReference type="NCBI Taxonomy" id="1314773"/>
    <lineage>
        <taxon>Eukaryota</taxon>
        <taxon>Fungi</taxon>
        <taxon>Dikarya</taxon>
        <taxon>Ascomycota</taxon>
        <taxon>Pezizomycotina</taxon>
        <taxon>Sordariomycetes</taxon>
        <taxon>Hypocreomycetidae</taxon>
        <taxon>Glomerellales</taxon>
        <taxon>Plectosphaerellaceae</taxon>
        <taxon>Sodiomyces</taxon>
    </lineage>
</organism>